<keyword evidence="5" id="KW-0732">Signal</keyword>
<dbReference type="PANTHER" id="PTHR10196">
    <property type="entry name" value="SUGAR KINASE"/>
    <property type="match status" value="1"/>
</dbReference>
<comment type="similarity">
    <text evidence="1">Belongs to the FGGY kinase family.</text>
</comment>
<dbReference type="EMBL" id="JATAAI010000011">
    <property type="protein sequence ID" value="KAK1742278.1"/>
    <property type="molecule type" value="Genomic_DNA"/>
</dbReference>
<feature type="compositionally biased region" description="Acidic residues" evidence="4">
    <location>
        <begin position="568"/>
        <end position="577"/>
    </location>
</feature>
<dbReference type="EC" id="2.7.1.-" evidence="6"/>
<comment type="caution">
    <text evidence="6">The sequence shown here is derived from an EMBL/GenBank/DDBJ whole genome shotgun (WGS) entry which is preliminary data.</text>
</comment>
<feature type="region of interest" description="Disordered" evidence="4">
    <location>
        <begin position="270"/>
        <end position="311"/>
    </location>
</feature>
<dbReference type="AlphaFoldDB" id="A0AAD8YAP1"/>
<evidence type="ECO:0000256" key="1">
    <source>
        <dbReference type="ARBA" id="ARBA00009156"/>
    </source>
</evidence>
<feature type="compositionally biased region" description="Basic and acidic residues" evidence="4">
    <location>
        <begin position="64"/>
        <end position="73"/>
    </location>
</feature>
<feature type="region of interest" description="Disordered" evidence="4">
    <location>
        <begin position="567"/>
        <end position="627"/>
    </location>
</feature>
<feature type="compositionally biased region" description="Polar residues" evidence="4">
    <location>
        <begin position="467"/>
        <end position="487"/>
    </location>
</feature>
<dbReference type="Proteomes" id="UP001224775">
    <property type="component" value="Unassembled WGS sequence"/>
</dbReference>
<keyword evidence="7" id="KW-1185">Reference proteome</keyword>
<evidence type="ECO:0000313" key="6">
    <source>
        <dbReference type="EMBL" id="KAK1742278.1"/>
    </source>
</evidence>
<feature type="chain" id="PRO_5042116927" evidence="5">
    <location>
        <begin position="20"/>
        <end position="1111"/>
    </location>
</feature>
<feature type="region of interest" description="Disordered" evidence="4">
    <location>
        <begin position="407"/>
        <end position="524"/>
    </location>
</feature>
<dbReference type="SUPFAM" id="SSF53067">
    <property type="entry name" value="Actin-like ATPase domain"/>
    <property type="match status" value="1"/>
</dbReference>
<feature type="compositionally biased region" description="Gly residues" evidence="4">
    <location>
        <begin position="275"/>
        <end position="284"/>
    </location>
</feature>
<feature type="compositionally biased region" description="Acidic residues" evidence="4">
    <location>
        <begin position="590"/>
        <end position="603"/>
    </location>
</feature>
<reference evidence="6" key="1">
    <citation type="submission" date="2023-06" db="EMBL/GenBank/DDBJ databases">
        <title>Survivors Of The Sea: Transcriptome response of Skeletonema marinoi to long-term dormancy.</title>
        <authorList>
            <person name="Pinder M.I.M."/>
            <person name="Kourtchenko O."/>
            <person name="Robertson E.K."/>
            <person name="Larsson T."/>
            <person name="Maumus F."/>
            <person name="Osuna-Cruz C.M."/>
            <person name="Vancaester E."/>
            <person name="Stenow R."/>
            <person name="Vandepoele K."/>
            <person name="Ploug H."/>
            <person name="Bruchert V."/>
            <person name="Godhe A."/>
            <person name="Topel M."/>
        </authorList>
    </citation>
    <scope>NUCLEOTIDE SEQUENCE</scope>
    <source>
        <strain evidence="6">R05AC</strain>
    </source>
</reference>
<sequence length="1111" mass="119805">MRFAVGAILLMAATADAFAVNPTLQQKLSSSSSHSTYFSQRSNNNNSNNIITRHNSLRDLLGTPDDRNHHEIPSNENKPQINDSTNDSSIIDDTSNADNFNNMLHPQRRNFQGRPSQDSGRLSHDNDELGLNNDRLQPFSFAGQIAKENTRVKKQMGQTPSSASSKSVVVDTEKVNRDGGVDGTTNTVRANDFNNMIGIAYSKKSSSFTSNRNPATQQNSSKDVDLETGMHRDKISTFSFSSQNTKSAFLGGAVSGSNGGSSLREATWASKANGSSGGDGGSLGSSGVVVEDDDDEEFTIGGESKEERQTRMKEEVLMNAASTADDTAELPVTPTDPAMNVDNFHNMINVDMSRNAGLKRLISPRTDGQVNHADRMETFSLLSTEDENDGSSNLAPETLEVNHGDRMGTFSFASSSSSSGGGATKRPKLQQVAAAAAAPVFQTEESKSKLAAADNNTTPPPKDNDLVTPNNKSLDTRSQVYSAPQKGSLSSLASSLKTHSRADRIKEIQIRTDPKLLHPDGMNVPRLNARGDVMSMSSTTGRMNVFERIEADLAKKIVQDDLANQIVQDDDDGGDEIVAEKDSNNSDESVANDEEEKDSDEKEDTVGKAGEGSGNDDNSLNVADGSDDLDQNLESGDCFIGFDLGTSGARMSIVEKTSAGHFDEVVTEALAWWDSNLIFDDGNDWRKAIDMLLSRAKGMEVMDRVKAICVSGTSATCLLVKRHSLDVSRKARMYNFDVKGGSSPAVENVMELIDKYVPDKHTARATTGTLAKLLLWSEEQSLSDEVLCHQSDFVSLSLMYEGLNDEVDITTHCDFHNILKLGYDVRELEYPSWMMKLLKEGANIPNPEDVLPSKVVSPGEPIGVISPVVAAKYGLSNDVVLVGGTTDSNAAFFAAAGANPEYGTAVTSLGSTLAIKQLSSTYVEDASRGVYSHRFPRFGGSDGEESDNEEEAWLIGGASNVGCAVLRAEDFSNEELSSLSLEIDPNEDSPLSYYPLIKTGERFPVADSSKEPVLSPKPDSRKEYLHGILQGIGDVERDGFKVLGELGATPKLPKVVLSCGGGSKNDMWIAMRQRRLKEIYGDDSNDVVVKRATNTEASFGAALLAAATFDS</sequence>
<dbReference type="GO" id="GO:0005997">
    <property type="term" value="P:xylulose metabolic process"/>
    <property type="evidence" value="ECO:0007669"/>
    <property type="project" value="TreeGrafter"/>
</dbReference>
<gene>
    <name evidence="6" type="ORF">QTG54_006843</name>
</gene>
<feature type="signal peptide" evidence="5">
    <location>
        <begin position="1"/>
        <end position="19"/>
    </location>
</feature>
<name>A0AAD8YAP1_9STRA</name>
<keyword evidence="2 6" id="KW-0808">Transferase</keyword>
<organism evidence="6 7">
    <name type="scientific">Skeletonema marinoi</name>
    <dbReference type="NCBI Taxonomy" id="267567"/>
    <lineage>
        <taxon>Eukaryota</taxon>
        <taxon>Sar</taxon>
        <taxon>Stramenopiles</taxon>
        <taxon>Ochrophyta</taxon>
        <taxon>Bacillariophyta</taxon>
        <taxon>Coscinodiscophyceae</taxon>
        <taxon>Thalassiosirophycidae</taxon>
        <taxon>Thalassiosirales</taxon>
        <taxon>Skeletonemataceae</taxon>
        <taxon>Skeletonema</taxon>
        <taxon>Skeletonema marinoi-dohrnii complex</taxon>
    </lineage>
</organism>
<protein>
    <submittedName>
        <fullName evidence="6">FGGY family carbohydrate kinase</fullName>
        <ecNumber evidence="6">2.7.1.-</ecNumber>
    </submittedName>
</protein>
<dbReference type="CDD" id="cd07783">
    <property type="entry name" value="ASKHA_NBD_FGGY_SePSK_AtXK1-like"/>
    <property type="match status" value="1"/>
</dbReference>
<evidence type="ECO:0000256" key="2">
    <source>
        <dbReference type="ARBA" id="ARBA00022679"/>
    </source>
</evidence>
<accession>A0AAD8YAP1</accession>
<dbReference type="GO" id="GO:0004856">
    <property type="term" value="F:D-xylulokinase activity"/>
    <property type="evidence" value="ECO:0007669"/>
    <property type="project" value="TreeGrafter"/>
</dbReference>
<evidence type="ECO:0000256" key="5">
    <source>
        <dbReference type="SAM" id="SignalP"/>
    </source>
</evidence>
<dbReference type="InterPro" id="IPR043129">
    <property type="entry name" value="ATPase_NBD"/>
</dbReference>
<dbReference type="PANTHER" id="PTHR10196:SF80">
    <property type="entry name" value="D-RIBULOSE KINASE"/>
    <property type="match status" value="1"/>
</dbReference>
<feature type="compositionally biased region" description="Basic and acidic residues" evidence="4">
    <location>
        <begin position="500"/>
        <end position="518"/>
    </location>
</feature>
<feature type="compositionally biased region" description="Low complexity" evidence="4">
    <location>
        <begin position="408"/>
        <end position="418"/>
    </location>
</feature>
<evidence type="ECO:0000256" key="4">
    <source>
        <dbReference type="SAM" id="MobiDB-lite"/>
    </source>
</evidence>
<dbReference type="GO" id="GO:0005829">
    <property type="term" value="C:cytosol"/>
    <property type="evidence" value="ECO:0007669"/>
    <property type="project" value="TreeGrafter"/>
</dbReference>
<keyword evidence="3 6" id="KW-0418">Kinase</keyword>
<dbReference type="Gene3D" id="3.30.420.40">
    <property type="match status" value="2"/>
</dbReference>
<feature type="compositionally biased region" description="Polar residues" evidence="4">
    <location>
        <begin position="97"/>
        <end position="120"/>
    </location>
</feature>
<feature type="region of interest" description="Disordered" evidence="4">
    <location>
        <begin position="58"/>
        <end position="129"/>
    </location>
</feature>
<evidence type="ECO:0000256" key="3">
    <source>
        <dbReference type="ARBA" id="ARBA00022777"/>
    </source>
</evidence>
<proteinExistence type="inferred from homology"/>
<evidence type="ECO:0000313" key="7">
    <source>
        <dbReference type="Proteomes" id="UP001224775"/>
    </source>
</evidence>
<feature type="compositionally biased region" description="Low complexity" evidence="4">
    <location>
        <begin position="81"/>
        <end position="96"/>
    </location>
</feature>